<evidence type="ECO:0000256" key="2">
    <source>
        <dbReference type="SAM" id="SignalP"/>
    </source>
</evidence>
<sequence length="313" mass="35680">MQGPVLFWFATTLTFVVLVTLVGGHPAGIPPHPGQWPASEEPSLYDFTDHPYSPVNIRLDQADINSIVFDLKQPLEGPSHAVAPSAGHLEPWQRLPSVEGSVATPRELLFKDRKSLEKVRRKDRVPRTEPEQLSLLEWSVPPNSKSEEQAAYLRDESEGVRNLINKDIFDNRLIWVDTRGIKDRTWRTFTAGFLQMSRVLPMDFPEAWNVPSHGLIREVRMSVHGGKRGRVKWPQEHPLAAGQDYFNFFGVPDGRKIVRYFGTGYLEASDFDAVNEKVKDARQKIERKAREKTEQKAREELERVASEAARAHI</sequence>
<accession>A0A0F7SBD7</accession>
<evidence type="ECO:0000313" key="4">
    <source>
        <dbReference type="EMBL" id="CDW98038.1"/>
    </source>
</evidence>
<dbReference type="Proteomes" id="UP000242770">
    <property type="component" value="Unassembled WGS sequence"/>
</dbReference>
<feature type="region of interest" description="Disordered" evidence="1">
    <location>
        <begin position="287"/>
        <end position="313"/>
    </location>
</feature>
<organism evidence="4 5">
    <name type="scientific">Sporisorium scitamineum</name>
    <dbReference type="NCBI Taxonomy" id="49012"/>
    <lineage>
        <taxon>Eukaryota</taxon>
        <taxon>Fungi</taxon>
        <taxon>Dikarya</taxon>
        <taxon>Basidiomycota</taxon>
        <taxon>Ustilaginomycotina</taxon>
        <taxon>Ustilaginomycetes</taxon>
        <taxon>Ustilaginales</taxon>
        <taxon>Ustilaginaceae</taxon>
        <taxon>Sporisorium</taxon>
    </lineage>
</organism>
<feature type="signal peptide" evidence="2">
    <location>
        <begin position="1"/>
        <end position="24"/>
    </location>
</feature>
<keyword evidence="2" id="KW-0732">Signal</keyword>
<evidence type="ECO:0000313" key="3">
    <source>
        <dbReference type="EMBL" id="CDU26038.1"/>
    </source>
</evidence>
<reference evidence="3" key="3">
    <citation type="submission" date="2014-06" db="EMBL/GenBank/DDBJ databases">
        <authorList>
            <person name="Ju J."/>
            <person name="Zhang J."/>
        </authorList>
    </citation>
    <scope>NUCLEOTIDE SEQUENCE</scope>
    <source>
        <strain evidence="3">SscI8</strain>
    </source>
</reference>
<evidence type="ECO:0000313" key="5">
    <source>
        <dbReference type="Proteomes" id="UP000242770"/>
    </source>
</evidence>
<feature type="chain" id="PRO_5015039083" evidence="2">
    <location>
        <begin position="25"/>
        <end position="313"/>
    </location>
</feature>
<feature type="compositionally biased region" description="Basic and acidic residues" evidence="1">
    <location>
        <begin position="287"/>
        <end position="305"/>
    </location>
</feature>
<reference evidence="4" key="2">
    <citation type="submission" date="2014-06" db="EMBL/GenBank/DDBJ databases">
        <authorList>
            <person name="Berkman J.Paul."/>
        </authorList>
    </citation>
    <scope>NUCLEOTIDE SEQUENCE [LARGE SCALE GENOMIC DNA]</scope>
</reference>
<dbReference type="EMBL" id="LK056692">
    <property type="protein sequence ID" value="CDU26038.1"/>
    <property type="molecule type" value="Genomic_DNA"/>
</dbReference>
<gene>
    <name evidence="4" type="primary">SSCI45990.1</name>
    <name evidence="3" type="ORF">SPSC_06205</name>
</gene>
<evidence type="ECO:0000256" key="1">
    <source>
        <dbReference type="SAM" id="MobiDB-lite"/>
    </source>
</evidence>
<protein>
    <submittedName>
        <fullName evidence="3">Related to Effector family protein Eff1</fullName>
    </submittedName>
</protein>
<dbReference type="AlphaFoldDB" id="A0A0F7SBD7"/>
<proteinExistence type="predicted"/>
<keyword evidence="5" id="KW-1185">Reference proteome</keyword>
<reference evidence="5" key="1">
    <citation type="submission" date="2014-06" db="EMBL/GenBank/DDBJ databases">
        <authorList>
            <person name="Berkman P.J."/>
        </authorList>
    </citation>
    <scope>NUCLEOTIDE SEQUENCE [LARGE SCALE GENOMIC DNA]</scope>
</reference>
<dbReference type="EMBL" id="CCFA01002762">
    <property type="protein sequence ID" value="CDW98038.1"/>
    <property type="molecule type" value="Genomic_DNA"/>
</dbReference>
<name>A0A0F7SBD7_9BASI</name>
<dbReference type="OrthoDB" id="2558149at2759"/>